<dbReference type="AlphaFoldDB" id="A0A3G3K1S1"/>
<proteinExistence type="predicted"/>
<reference evidence="2 3" key="1">
    <citation type="submission" date="2018-10" db="EMBL/GenBank/DDBJ databases">
        <title>Genome Sequence of Cohnella sp.</title>
        <authorList>
            <person name="Srinivasan S."/>
            <person name="Kim M.K."/>
        </authorList>
    </citation>
    <scope>NUCLEOTIDE SEQUENCE [LARGE SCALE GENOMIC DNA]</scope>
    <source>
        <strain evidence="2 3">18JY8-7</strain>
    </source>
</reference>
<sequence length="161" mass="19070">MTIERGILIGVTIVSLLLVLVIPREKYRLALVAFSVKQLITTILGHVTVESGALSYPVREFAQVNRTSFIYEFLAYPMMCAVFNVYYPVHRNRLWQISYYIIFCTGLTIIELLILRHTNLIRYDRWNWFWTWGSLFITFIVTRVSCIVFFKTVHQEYENSR</sequence>
<gene>
    <name evidence="2" type="ORF">EAV92_18890</name>
</gene>
<dbReference type="EMBL" id="CP033433">
    <property type="protein sequence ID" value="AYQ74456.1"/>
    <property type="molecule type" value="Genomic_DNA"/>
</dbReference>
<protein>
    <submittedName>
        <fullName evidence="2">Uncharacterized protein</fullName>
    </submittedName>
</protein>
<accession>A0A3G3K1S1</accession>
<evidence type="ECO:0000313" key="2">
    <source>
        <dbReference type="EMBL" id="AYQ74456.1"/>
    </source>
</evidence>
<dbReference type="KEGG" id="coh:EAV92_18890"/>
<keyword evidence="1" id="KW-0812">Transmembrane</keyword>
<feature type="transmembrane region" description="Helical" evidence="1">
    <location>
        <begin position="29"/>
        <end position="49"/>
    </location>
</feature>
<organism evidence="2 3">
    <name type="scientific">Cohnella candidum</name>
    <dbReference type="NCBI Taxonomy" id="2674991"/>
    <lineage>
        <taxon>Bacteria</taxon>
        <taxon>Bacillati</taxon>
        <taxon>Bacillota</taxon>
        <taxon>Bacilli</taxon>
        <taxon>Bacillales</taxon>
        <taxon>Paenibacillaceae</taxon>
        <taxon>Cohnella</taxon>
    </lineage>
</organism>
<keyword evidence="1" id="KW-1133">Transmembrane helix</keyword>
<name>A0A3G3K1S1_9BACL</name>
<evidence type="ECO:0000313" key="3">
    <source>
        <dbReference type="Proteomes" id="UP000269097"/>
    </source>
</evidence>
<feature type="transmembrane region" description="Helical" evidence="1">
    <location>
        <begin position="129"/>
        <end position="150"/>
    </location>
</feature>
<dbReference type="NCBIfam" id="NF041644">
    <property type="entry name" value="CBO0543_fam"/>
    <property type="match status" value="1"/>
</dbReference>
<evidence type="ECO:0000256" key="1">
    <source>
        <dbReference type="SAM" id="Phobius"/>
    </source>
</evidence>
<dbReference type="InterPro" id="IPR048147">
    <property type="entry name" value="CBO0543-like"/>
</dbReference>
<feature type="transmembrane region" description="Helical" evidence="1">
    <location>
        <begin position="69"/>
        <end position="87"/>
    </location>
</feature>
<feature type="transmembrane region" description="Helical" evidence="1">
    <location>
        <begin position="99"/>
        <end position="117"/>
    </location>
</feature>
<feature type="transmembrane region" description="Helical" evidence="1">
    <location>
        <begin position="6"/>
        <end position="22"/>
    </location>
</feature>
<dbReference type="Proteomes" id="UP000269097">
    <property type="component" value="Chromosome"/>
</dbReference>
<dbReference type="RefSeq" id="WP_123042537.1">
    <property type="nucleotide sequence ID" value="NZ_CP033433.1"/>
</dbReference>
<keyword evidence="1" id="KW-0472">Membrane</keyword>
<keyword evidence="3" id="KW-1185">Reference proteome</keyword>